<sequence>MADVFTCTYCRGEFASEQLALEHRKICPPKVVRAGGRDVAHAAESGTGTIEHGGNAGKEYVYYGIILLFLNYIGSQIWANEYTCNISSLEDYATCWADLVWWIRIFSFIELLGFCLCFWGLATMIELIPSNKQ</sequence>
<dbReference type="EMBL" id="EU016664">
    <property type="protein sequence ID" value="ABZ10023.1"/>
    <property type="molecule type" value="Genomic_DNA"/>
</dbReference>
<feature type="transmembrane region" description="Helical" evidence="1">
    <location>
        <begin position="99"/>
        <end position="122"/>
    </location>
</feature>
<keyword evidence="1" id="KW-0472">Membrane</keyword>
<accession>B3TBR4</accession>
<name>B3TBR4_9ZZZZ</name>
<evidence type="ECO:0000256" key="1">
    <source>
        <dbReference type="SAM" id="Phobius"/>
    </source>
</evidence>
<proteinExistence type="predicted"/>
<keyword evidence="1" id="KW-1133">Transmembrane helix</keyword>
<protein>
    <submittedName>
        <fullName evidence="2">Uncharacterized protein</fullName>
    </submittedName>
</protein>
<dbReference type="AlphaFoldDB" id="B3TBR4"/>
<feature type="transmembrane region" description="Helical" evidence="1">
    <location>
        <begin position="60"/>
        <end position="79"/>
    </location>
</feature>
<keyword evidence="1" id="KW-0812">Transmembrane</keyword>
<organism evidence="2">
    <name type="scientific">uncultured marine microorganism HF4000_APKG10F13</name>
    <dbReference type="NCBI Taxonomy" id="455557"/>
    <lineage>
        <taxon>unclassified sequences</taxon>
        <taxon>environmental samples</taxon>
    </lineage>
</organism>
<gene>
    <name evidence="2" type="ORF">ALOHA_HF4000APKG10F13ctg1g6</name>
</gene>
<evidence type="ECO:0000313" key="2">
    <source>
        <dbReference type="EMBL" id="ABZ10023.1"/>
    </source>
</evidence>
<reference evidence="2" key="1">
    <citation type="journal article" date="2008" name="ISME J.">
        <title>Genomic patterns of recombination, clonal divergence and environment in marine microbial populations.</title>
        <authorList>
            <person name="Konstantinidis K.T."/>
            <person name="Delong E.F."/>
        </authorList>
    </citation>
    <scope>NUCLEOTIDE SEQUENCE</scope>
</reference>